<accession>A0A6N9TCT1</accession>
<dbReference type="CDD" id="cd00082">
    <property type="entry name" value="HisKA"/>
    <property type="match status" value="1"/>
</dbReference>
<feature type="transmembrane region" description="Helical" evidence="7">
    <location>
        <begin position="179"/>
        <end position="201"/>
    </location>
</feature>
<dbReference type="InterPro" id="IPR003661">
    <property type="entry name" value="HisK_dim/P_dom"/>
</dbReference>
<keyword evidence="7" id="KW-1133">Transmembrane helix</keyword>
<gene>
    <name evidence="9" type="ORF">GTQ48_06045</name>
</gene>
<comment type="caution">
    <text evidence="9">The sequence shown here is derived from an EMBL/GenBank/DDBJ whole genome shotgun (WGS) entry which is preliminary data.</text>
</comment>
<keyword evidence="3" id="KW-0597">Phosphoprotein</keyword>
<evidence type="ECO:0000259" key="8">
    <source>
        <dbReference type="PROSITE" id="PS50109"/>
    </source>
</evidence>
<dbReference type="PROSITE" id="PS50109">
    <property type="entry name" value="HIS_KIN"/>
    <property type="match status" value="1"/>
</dbReference>
<dbReference type="PANTHER" id="PTHR43711">
    <property type="entry name" value="TWO-COMPONENT HISTIDINE KINASE"/>
    <property type="match status" value="1"/>
</dbReference>
<dbReference type="CDD" id="cd00075">
    <property type="entry name" value="HATPase"/>
    <property type="match status" value="1"/>
</dbReference>
<dbReference type="InterPro" id="IPR005467">
    <property type="entry name" value="His_kinase_dom"/>
</dbReference>
<dbReference type="PANTHER" id="PTHR43711:SF26">
    <property type="entry name" value="SENSOR HISTIDINE KINASE RCSC"/>
    <property type="match status" value="1"/>
</dbReference>
<dbReference type="RefSeq" id="WP_163105634.1">
    <property type="nucleotide sequence ID" value="NZ_JAAAWO010000003.1"/>
</dbReference>
<organism evidence="9 10">
    <name type="scientific">Alteromonas genovensis</name>
    <dbReference type="NCBI Taxonomy" id="471225"/>
    <lineage>
        <taxon>Bacteria</taxon>
        <taxon>Pseudomonadati</taxon>
        <taxon>Pseudomonadota</taxon>
        <taxon>Gammaproteobacteria</taxon>
        <taxon>Alteromonadales</taxon>
        <taxon>Alteromonadaceae</taxon>
        <taxon>Alteromonas/Salinimonas group</taxon>
        <taxon>Alteromonas</taxon>
    </lineage>
</organism>
<evidence type="ECO:0000313" key="10">
    <source>
        <dbReference type="Proteomes" id="UP000471381"/>
    </source>
</evidence>
<feature type="transmembrane region" description="Helical" evidence="7">
    <location>
        <begin position="6"/>
        <end position="27"/>
    </location>
</feature>
<dbReference type="Gene3D" id="3.30.565.10">
    <property type="entry name" value="Histidine kinase-like ATPase, C-terminal domain"/>
    <property type="match status" value="1"/>
</dbReference>
<feature type="domain" description="Histidine kinase" evidence="8">
    <location>
        <begin position="274"/>
        <end position="493"/>
    </location>
</feature>
<evidence type="ECO:0000256" key="2">
    <source>
        <dbReference type="ARBA" id="ARBA00012438"/>
    </source>
</evidence>
<evidence type="ECO:0000313" key="9">
    <source>
        <dbReference type="EMBL" id="NDW15084.1"/>
    </source>
</evidence>
<keyword evidence="7" id="KW-0812">Transmembrane</keyword>
<dbReference type="InterPro" id="IPR050736">
    <property type="entry name" value="Sensor_HK_Regulatory"/>
</dbReference>
<dbReference type="SUPFAM" id="SSF55874">
    <property type="entry name" value="ATPase domain of HSP90 chaperone/DNA topoisomerase II/histidine kinase"/>
    <property type="match status" value="1"/>
</dbReference>
<dbReference type="Gene3D" id="6.10.340.10">
    <property type="match status" value="1"/>
</dbReference>
<dbReference type="SMART" id="SM00388">
    <property type="entry name" value="HisKA"/>
    <property type="match status" value="1"/>
</dbReference>
<comment type="catalytic activity">
    <reaction evidence="1">
        <text>ATP + protein L-histidine = ADP + protein N-phospho-L-histidine.</text>
        <dbReference type="EC" id="2.7.13.3"/>
    </reaction>
</comment>
<name>A0A6N9TCT1_9ALTE</name>
<evidence type="ECO:0000256" key="6">
    <source>
        <dbReference type="ARBA" id="ARBA00023012"/>
    </source>
</evidence>
<dbReference type="Gene3D" id="1.10.287.130">
    <property type="match status" value="1"/>
</dbReference>
<dbReference type="EC" id="2.7.13.3" evidence="2"/>
<dbReference type="PRINTS" id="PR00344">
    <property type="entry name" value="BCTRLSENSOR"/>
</dbReference>
<dbReference type="SMART" id="SM00387">
    <property type="entry name" value="HATPase_c"/>
    <property type="match status" value="1"/>
</dbReference>
<dbReference type="Proteomes" id="UP000471381">
    <property type="component" value="Unassembled WGS sequence"/>
</dbReference>
<keyword evidence="6" id="KW-0902">Two-component regulatory system</keyword>
<dbReference type="InterPro" id="IPR004358">
    <property type="entry name" value="Sig_transdc_His_kin-like_C"/>
</dbReference>
<dbReference type="Pfam" id="PF00512">
    <property type="entry name" value="HisKA"/>
    <property type="match status" value="1"/>
</dbReference>
<protein>
    <recommendedName>
        <fullName evidence="2">histidine kinase</fullName>
        <ecNumber evidence="2">2.7.13.3</ecNumber>
    </recommendedName>
</protein>
<sequence>MKLSFYPRLALYVVSVFMVVIVVCFYVTNLLQQRTQEEAEQRLHIGLAEHLVGDNPLLEEGVYDYKALENLFHTLMVLGPNFEFYYLSPQGDILTYSAEPGKVKAKKINLTPILQLVNTDIELPIFGDDPKNLGQHKIFSAAPVYKQDTLQGYLYVIIGGERYDSILANLKNSQSMREVALFMFVGMALLLTVLLILFKYFTHPLRRLSDDMDKVCNAEFDREKLLPVLAKWDKSSTNEIDRLGCGFHDMLLHIDDQFTQLNKIDSQRRALLADLSHDLRTPLASLQGYIETLAINGDSLSQEDKQYFIDVSLKNAKNLKHLIDQIFELAYLEGGQVMLHQESFPLGELLHDVAAKFELDAKQKDITIRVIPNHFEYHVFADIGKLERVLTNLIANAIRHTQPNGSIDLKVTIFDEKLRVDISDTGVGISDKEIAFIFDARYQASNTEKGSLSHVGLGLAICKKLMALLNSDLRVESRLGHGTCFSFELTLAQHT</sequence>
<reference evidence="9 10" key="1">
    <citation type="submission" date="2020-01" db="EMBL/GenBank/DDBJ databases">
        <title>Genomes of bacteria type strains.</title>
        <authorList>
            <person name="Chen J."/>
            <person name="Zhu S."/>
            <person name="Yang J."/>
        </authorList>
    </citation>
    <scope>NUCLEOTIDE SEQUENCE [LARGE SCALE GENOMIC DNA]</scope>
    <source>
        <strain evidence="9 10">LMG 24078</strain>
    </source>
</reference>
<dbReference type="EMBL" id="JAAAWO010000003">
    <property type="protein sequence ID" value="NDW15084.1"/>
    <property type="molecule type" value="Genomic_DNA"/>
</dbReference>
<dbReference type="GO" id="GO:0000155">
    <property type="term" value="F:phosphorelay sensor kinase activity"/>
    <property type="evidence" value="ECO:0007669"/>
    <property type="project" value="InterPro"/>
</dbReference>
<keyword evidence="4" id="KW-0808">Transferase</keyword>
<keyword evidence="5 9" id="KW-0418">Kinase</keyword>
<evidence type="ECO:0000256" key="1">
    <source>
        <dbReference type="ARBA" id="ARBA00000085"/>
    </source>
</evidence>
<evidence type="ECO:0000256" key="3">
    <source>
        <dbReference type="ARBA" id="ARBA00022553"/>
    </source>
</evidence>
<dbReference type="SUPFAM" id="SSF47384">
    <property type="entry name" value="Homodimeric domain of signal transducing histidine kinase"/>
    <property type="match status" value="1"/>
</dbReference>
<evidence type="ECO:0000256" key="7">
    <source>
        <dbReference type="SAM" id="Phobius"/>
    </source>
</evidence>
<evidence type="ECO:0000256" key="5">
    <source>
        <dbReference type="ARBA" id="ARBA00022777"/>
    </source>
</evidence>
<dbReference type="Pfam" id="PF02518">
    <property type="entry name" value="HATPase_c"/>
    <property type="match status" value="1"/>
</dbReference>
<dbReference type="InterPro" id="IPR003594">
    <property type="entry name" value="HATPase_dom"/>
</dbReference>
<keyword evidence="10" id="KW-1185">Reference proteome</keyword>
<keyword evidence="7" id="KW-0472">Membrane</keyword>
<evidence type="ECO:0000256" key="4">
    <source>
        <dbReference type="ARBA" id="ARBA00022679"/>
    </source>
</evidence>
<dbReference type="AlphaFoldDB" id="A0A6N9TCT1"/>
<dbReference type="InterPro" id="IPR036890">
    <property type="entry name" value="HATPase_C_sf"/>
</dbReference>
<dbReference type="InterPro" id="IPR036097">
    <property type="entry name" value="HisK_dim/P_sf"/>
</dbReference>
<proteinExistence type="predicted"/>